<evidence type="ECO:0000256" key="1">
    <source>
        <dbReference type="ARBA" id="ARBA00005290"/>
    </source>
</evidence>
<evidence type="ECO:0000256" key="5">
    <source>
        <dbReference type="ARBA" id="ARBA00022801"/>
    </source>
</evidence>
<comment type="caution">
    <text evidence="14">The sequence shown here is derived from an EMBL/GenBank/DDBJ whole genome shotgun (WGS) entry which is preliminary data.</text>
</comment>
<dbReference type="PRINTS" id="PR00449">
    <property type="entry name" value="RASTRNSFRMNG"/>
</dbReference>
<dbReference type="OrthoDB" id="243313at2759"/>
<evidence type="ECO:0000256" key="2">
    <source>
        <dbReference type="ARBA" id="ARBA00022490"/>
    </source>
</evidence>
<feature type="region of interest" description="Disordered" evidence="12">
    <location>
        <begin position="1"/>
        <end position="35"/>
    </location>
</feature>
<dbReference type="InterPro" id="IPR030230">
    <property type="entry name" value="Gpn1/Npa3/XAB1"/>
</dbReference>
<evidence type="ECO:0000256" key="12">
    <source>
        <dbReference type="SAM" id="MobiDB-lite"/>
    </source>
</evidence>
<feature type="compositionally biased region" description="Acidic residues" evidence="12">
    <location>
        <begin position="349"/>
        <end position="359"/>
    </location>
</feature>
<sequence>MAAAISSDAEKTNRQKEIKDTGQESGTKVEIPVGESGDKHKPVCLIVLGMAGSGKTTFVQRLTAYLHSRKSPPYVINLDPAVHEVPFPANIDIRDTVNYKEVMKQYGLGPNGGIVTSLNLFATRFDQVIKFVEKKQNDCKYVLIDTPGQIEVFTWSASGTIITDALASTFPCVVIYVMDTSRSTSPVTFMSNMLYACSILYKTKLPFIVAMNKTDIIDHSFAVDWMQDFEVFQDALNQETSYVSNLTRSMSLVLDEFYSNLRVVGVSSVTGNGLDQLFQQVSEAAKEYEMEYLPEYERLQKKMIQAQIKKQEEQLENLHKDMGVIGMETSETTESPGPSGLILTRGNIEEDEVDSDTDDIDHNLTEESKESSSFSTFLKERRSVVEVRSKKLQ</sequence>
<dbReference type="SMART" id="SM00382">
    <property type="entry name" value="AAA"/>
    <property type="match status" value="1"/>
</dbReference>
<dbReference type="GO" id="GO:0005525">
    <property type="term" value="F:GTP binding"/>
    <property type="evidence" value="ECO:0007669"/>
    <property type="project" value="UniProtKB-KW"/>
</dbReference>
<name>A0A8X7XFI3_POLSE</name>
<dbReference type="GO" id="GO:0003924">
    <property type="term" value="F:GTPase activity"/>
    <property type="evidence" value="ECO:0007669"/>
    <property type="project" value="InterPro"/>
</dbReference>
<feature type="domain" description="AAA+ ATPase" evidence="13">
    <location>
        <begin position="41"/>
        <end position="179"/>
    </location>
</feature>
<accession>A0A8X7XFI3</accession>
<feature type="region of interest" description="Disordered" evidence="12">
    <location>
        <begin position="346"/>
        <end position="376"/>
    </location>
</feature>
<evidence type="ECO:0000256" key="10">
    <source>
        <dbReference type="ARBA" id="ARBA00063285"/>
    </source>
</evidence>
<dbReference type="FunFam" id="3.40.50.300:FF:000696">
    <property type="entry name" value="GPN-loop GTPase"/>
    <property type="match status" value="1"/>
</dbReference>
<reference evidence="14 15" key="1">
    <citation type="journal article" date="2021" name="Cell">
        <title>Tracing the genetic footprints of vertebrate landing in non-teleost ray-finned fishes.</title>
        <authorList>
            <person name="Bi X."/>
            <person name="Wang K."/>
            <person name="Yang L."/>
            <person name="Pan H."/>
            <person name="Jiang H."/>
            <person name="Wei Q."/>
            <person name="Fang M."/>
            <person name="Yu H."/>
            <person name="Zhu C."/>
            <person name="Cai Y."/>
            <person name="He Y."/>
            <person name="Gan X."/>
            <person name="Zeng H."/>
            <person name="Yu D."/>
            <person name="Zhu Y."/>
            <person name="Jiang H."/>
            <person name="Qiu Q."/>
            <person name="Yang H."/>
            <person name="Zhang Y.E."/>
            <person name="Wang W."/>
            <person name="Zhu M."/>
            <person name="He S."/>
            <person name="Zhang G."/>
        </authorList>
    </citation>
    <scope>NUCLEOTIDE SEQUENCE [LARGE SCALE GENOMIC DNA]</scope>
    <source>
        <strain evidence="14">Bchr_013</strain>
    </source>
</reference>
<protein>
    <recommendedName>
        <fullName evidence="11">GPN-loop GTPase</fullName>
        <ecNumber evidence="11">3.6.5.-</ecNumber>
    </recommendedName>
</protein>
<dbReference type="AlphaFoldDB" id="A0A8X7XFI3"/>
<keyword evidence="15" id="KW-1185">Reference proteome</keyword>
<dbReference type="Proteomes" id="UP000886611">
    <property type="component" value="Unassembled WGS sequence"/>
</dbReference>
<dbReference type="RefSeq" id="XP_039604360.1">
    <property type="nucleotide sequence ID" value="XM_039748426.1"/>
</dbReference>
<comment type="subunit">
    <text evidence="10">Heterodimer with GPN3. Binds to RNA polymerase II (RNAPII). Interacts directly with RNAPII subunits RPB4 and RPB7 and the CTD of RPB1. Interacts with XPA.</text>
</comment>
<feature type="non-terminal residue" evidence="14">
    <location>
        <position position="1"/>
    </location>
</feature>
<evidence type="ECO:0000256" key="11">
    <source>
        <dbReference type="RuleBase" id="RU365059"/>
    </source>
</evidence>
<comment type="function">
    <text evidence="9">Small GTPase required for proper nuclear import of RNA polymerase II (RNAPII). May act at an RNAP assembly step prior to nuclear import. Forms an interface between the RNA polymerase II enzyme and chaperone/scaffolding proteins, suggesting that it is required to connect RNA polymerase II to regulators of protein complex formation. May be involved in nuclear localization of XPA.</text>
</comment>
<feature type="non-terminal residue" evidence="14">
    <location>
        <position position="393"/>
    </location>
</feature>
<dbReference type="CDD" id="cd17870">
    <property type="entry name" value="GPN1"/>
    <property type="match status" value="1"/>
</dbReference>
<evidence type="ECO:0000256" key="7">
    <source>
        <dbReference type="ARBA" id="ARBA00023134"/>
    </source>
</evidence>
<dbReference type="Gene3D" id="3.40.50.300">
    <property type="entry name" value="P-loop containing nucleotide triphosphate hydrolases"/>
    <property type="match status" value="1"/>
</dbReference>
<feature type="compositionally biased region" description="Basic and acidic residues" evidence="12">
    <location>
        <begin position="8"/>
        <end position="22"/>
    </location>
</feature>
<keyword evidence="4 11" id="KW-0547">Nucleotide-binding</keyword>
<feature type="compositionally biased region" description="Basic and acidic residues" evidence="12">
    <location>
        <begin position="360"/>
        <end position="370"/>
    </location>
</feature>
<keyword evidence="6" id="KW-0007">Acetylation</keyword>
<evidence type="ECO:0000259" key="13">
    <source>
        <dbReference type="SMART" id="SM00382"/>
    </source>
</evidence>
<keyword evidence="5 11" id="KW-0378">Hydrolase</keyword>
<comment type="subcellular location">
    <subcellularLocation>
        <location evidence="11">Cytoplasm</location>
    </subcellularLocation>
    <subcellularLocation>
        <location evidence="11">Nucleus</location>
    </subcellularLocation>
</comment>
<organism evidence="14 15">
    <name type="scientific">Polypterus senegalus</name>
    <name type="common">Senegal bichir</name>
    <dbReference type="NCBI Taxonomy" id="55291"/>
    <lineage>
        <taxon>Eukaryota</taxon>
        <taxon>Metazoa</taxon>
        <taxon>Chordata</taxon>
        <taxon>Craniata</taxon>
        <taxon>Vertebrata</taxon>
        <taxon>Euteleostomi</taxon>
        <taxon>Actinopterygii</taxon>
        <taxon>Polypteriformes</taxon>
        <taxon>Polypteridae</taxon>
        <taxon>Polypterus</taxon>
    </lineage>
</organism>
<evidence type="ECO:0000256" key="9">
    <source>
        <dbReference type="ARBA" id="ARBA00058008"/>
    </source>
</evidence>
<dbReference type="EMBL" id="JAATIS010000485">
    <property type="protein sequence ID" value="KAG2468285.1"/>
    <property type="molecule type" value="Genomic_DNA"/>
</dbReference>
<dbReference type="Pfam" id="PF03029">
    <property type="entry name" value="ATP_bind_1"/>
    <property type="match status" value="1"/>
</dbReference>
<evidence type="ECO:0000256" key="4">
    <source>
        <dbReference type="ARBA" id="ARBA00022741"/>
    </source>
</evidence>
<dbReference type="GO" id="GO:0005634">
    <property type="term" value="C:nucleus"/>
    <property type="evidence" value="ECO:0007669"/>
    <property type="project" value="UniProtKB-SubCell"/>
</dbReference>
<dbReference type="EC" id="3.6.5.-" evidence="11"/>
<keyword evidence="2 11" id="KW-0963">Cytoplasm</keyword>
<evidence type="ECO:0000256" key="8">
    <source>
        <dbReference type="ARBA" id="ARBA00023242"/>
    </source>
</evidence>
<gene>
    <name evidence="14" type="primary">Gpn1</name>
    <name evidence="14" type="ORF">GTO96_0015269</name>
</gene>
<comment type="similarity">
    <text evidence="1 11">Belongs to the GPN-loop GTPase family.</text>
</comment>
<evidence type="ECO:0000313" key="14">
    <source>
        <dbReference type="EMBL" id="KAG2468285.1"/>
    </source>
</evidence>
<evidence type="ECO:0000256" key="3">
    <source>
        <dbReference type="ARBA" id="ARBA00022553"/>
    </source>
</evidence>
<dbReference type="InterPro" id="IPR003593">
    <property type="entry name" value="AAA+_ATPase"/>
</dbReference>
<dbReference type="InterPro" id="IPR004130">
    <property type="entry name" value="Gpn"/>
</dbReference>
<comment type="subunit">
    <text evidence="11">Binds to RNA polymerase II.</text>
</comment>
<dbReference type="GO" id="GO:0005737">
    <property type="term" value="C:cytoplasm"/>
    <property type="evidence" value="ECO:0007669"/>
    <property type="project" value="UniProtKB-SubCell"/>
</dbReference>
<keyword evidence="8" id="KW-0539">Nucleus</keyword>
<proteinExistence type="inferred from homology"/>
<dbReference type="GeneID" id="120525822"/>
<evidence type="ECO:0000256" key="6">
    <source>
        <dbReference type="ARBA" id="ARBA00022990"/>
    </source>
</evidence>
<dbReference type="SUPFAM" id="SSF52540">
    <property type="entry name" value="P-loop containing nucleoside triphosphate hydrolases"/>
    <property type="match status" value="1"/>
</dbReference>
<evidence type="ECO:0000313" key="15">
    <source>
        <dbReference type="Proteomes" id="UP000886611"/>
    </source>
</evidence>
<keyword evidence="7 11" id="KW-0342">GTP-binding</keyword>
<dbReference type="PANTHER" id="PTHR21231">
    <property type="entry name" value="XPA-BINDING PROTEIN 1-RELATED"/>
    <property type="match status" value="1"/>
</dbReference>
<keyword evidence="3" id="KW-0597">Phosphoprotein</keyword>
<dbReference type="InterPro" id="IPR027417">
    <property type="entry name" value="P-loop_NTPase"/>
</dbReference>
<dbReference type="PANTHER" id="PTHR21231:SF8">
    <property type="entry name" value="GPN-LOOP GTPASE 1"/>
    <property type="match status" value="1"/>
</dbReference>